<dbReference type="GO" id="GO:0012505">
    <property type="term" value="C:endomembrane system"/>
    <property type="evidence" value="ECO:0007669"/>
    <property type="project" value="UniProtKB-SubCell"/>
</dbReference>
<evidence type="ECO:0000256" key="5">
    <source>
        <dbReference type="ARBA" id="ARBA00023136"/>
    </source>
</evidence>
<protein>
    <recommendedName>
        <fullName evidence="9">Major facilitator superfamily (MFS) profile domain-containing protein</fullName>
    </recommendedName>
</protein>
<dbReference type="PANTHER" id="PTHR23510">
    <property type="entry name" value="INNER MEMBRANE TRANSPORT PROTEIN YAJR"/>
    <property type="match status" value="1"/>
</dbReference>
<feature type="transmembrane region" description="Helical" evidence="6">
    <location>
        <begin position="190"/>
        <end position="209"/>
    </location>
</feature>
<feature type="transmembrane region" description="Helical" evidence="6">
    <location>
        <begin position="126"/>
        <end position="151"/>
    </location>
</feature>
<dbReference type="AlphaFoldDB" id="A0A0D6M2I8"/>
<keyword evidence="8" id="KW-1185">Reference proteome</keyword>
<keyword evidence="3 6" id="KW-0812">Transmembrane</keyword>
<comment type="subcellular location">
    <subcellularLocation>
        <location evidence="1">Endomembrane system</location>
        <topology evidence="1">Multi-pass membrane protein</topology>
    </subcellularLocation>
</comment>
<evidence type="ECO:0000256" key="3">
    <source>
        <dbReference type="ARBA" id="ARBA00022692"/>
    </source>
</evidence>
<name>A0A0D6M2I8_9BILA</name>
<reference evidence="7 8" key="1">
    <citation type="submission" date="2013-05" db="EMBL/GenBank/DDBJ databases">
        <title>Draft genome of the parasitic nematode Anyclostoma ceylanicum.</title>
        <authorList>
            <person name="Mitreva M."/>
        </authorList>
    </citation>
    <scope>NUCLEOTIDE SEQUENCE [LARGE SCALE GENOMIC DNA]</scope>
</reference>
<dbReference type="Proteomes" id="UP000054495">
    <property type="component" value="Unassembled WGS sequence"/>
</dbReference>
<evidence type="ECO:0000313" key="7">
    <source>
        <dbReference type="EMBL" id="EPB78314.1"/>
    </source>
</evidence>
<evidence type="ECO:0000313" key="8">
    <source>
        <dbReference type="Proteomes" id="UP000054495"/>
    </source>
</evidence>
<dbReference type="EMBL" id="KE124815">
    <property type="protein sequence ID" value="EPB78314.1"/>
    <property type="molecule type" value="Genomic_DNA"/>
</dbReference>
<proteinExistence type="predicted"/>
<dbReference type="Gene3D" id="1.20.1250.20">
    <property type="entry name" value="MFS general substrate transporter like domains"/>
    <property type="match status" value="1"/>
</dbReference>
<evidence type="ECO:0008006" key="9">
    <source>
        <dbReference type="Google" id="ProtNLM"/>
    </source>
</evidence>
<dbReference type="SUPFAM" id="SSF103473">
    <property type="entry name" value="MFS general substrate transporter"/>
    <property type="match status" value="1"/>
</dbReference>
<dbReference type="GO" id="GO:0005765">
    <property type="term" value="C:lysosomal membrane"/>
    <property type="evidence" value="ECO:0007669"/>
    <property type="project" value="TreeGrafter"/>
</dbReference>
<accession>A0A0D6M2I8</accession>
<dbReference type="PANTHER" id="PTHR23510:SF3">
    <property type="entry name" value="MAJOR FACILITATOR SUPERFAMILY DOMAIN-CONTAINING PROTEIN 8"/>
    <property type="match status" value="1"/>
</dbReference>
<evidence type="ECO:0000256" key="1">
    <source>
        <dbReference type="ARBA" id="ARBA00004127"/>
    </source>
</evidence>
<feature type="transmembrane region" description="Helical" evidence="6">
    <location>
        <begin position="163"/>
        <end position="184"/>
    </location>
</feature>
<sequence length="224" mass="25303">MLMFLFDKEAAVKANSTAQLAAGFVGIFLYLTFFFVEVTKRAPLRIFSIMGLNIFAALFVATYPWPFIPHKVQVAVNDFYIRCSQLSASYEHLINLTPLSGSDAGCYADRFTWCSNLSSISPWLYYPLYVLVFGCVHSLLNICVTTIFSQVMGPCRQGTSQGLFIMAGSLGRLLAPLLMTALYTRFGPRAPWTVEIVQFYILAIVWLTFYKKMVPLQSRTTFEK</sequence>
<feature type="transmembrane region" description="Helical" evidence="6">
    <location>
        <begin position="46"/>
        <end position="65"/>
    </location>
</feature>
<gene>
    <name evidence="7" type="ORF">ANCCEY_02616</name>
</gene>
<keyword evidence="5 6" id="KW-0472">Membrane</keyword>
<keyword evidence="4 6" id="KW-1133">Transmembrane helix</keyword>
<dbReference type="InterPro" id="IPR051068">
    <property type="entry name" value="MFS_Domain-Containing_Protein"/>
</dbReference>
<evidence type="ECO:0000256" key="2">
    <source>
        <dbReference type="ARBA" id="ARBA00022448"/>
    </source>
</evidence>
<organism evidence="7 8">
    <name type="scientific">Ancylostoma ceylanicum</name>
    <dbReference type="NCBI Taxonomy" id="53326"/>
    <lineage>
        <taxon>Eukaryota</taxon>
        <taxon>Metazoa</taxon>
        <taxon>Ecdysozoa</taxon>
        <taxon>Nematoda</taxon>
        <taxon>Chromadorea</taxon>
        <taxon>Rhabditida</taxon>
        <taxon>Rhabditina</taxon>
        <taxon>Rhabditomorpha</taxon>
        <taxon>Strongyloidea</taxon>
        <taxon>Ancylostomatidae</taxon>
        <taxon>Ancylostomatinae</taxon>
        <taxon>Ancylostoma</taxon>
    </lineage>
</organism>
<evidence type="ECO:0000256" key="6">
    <source>
        <dbReference type="SAM" id="Phobius"/>
    </source>
</evidence>
<evidence type="ECO:0000256" key="4">
    <source>
        <dbReference type="ARBA" id="ARBA00022989"/>
    </source>
</evidence>
<feature type="transmembrane region" description="Helical" evidence="6">
    <location>
        <begin position="20"/>
        <end position="39"/>
    </location>
</feature>
<dbReference type="InterPro" id="IPR036259">
    <property type="entry name" value="MFS_trans_sf"/>
</dbReference>
<keyword evidence="2" id="KW-0813">Transport</keyword>